<evidence type="ECO:0000256" key="1">
    <source>
        <dbReference type="SAM" id="Phobius"/>
    </source>
</evidence>
<dbReference type="EMBL" id="QXFL01000007">
    <property type="protein sequence ID" value="RIV84254.1"/>
    <property type="molecule type" value="Genomic_DNA"/>
</dbReference>
<evidence type="ECO:0008006" key="4">
    <source>
        <dbReference type="Google" id="ProtNLM"/>
    </source>
</evidence>
<feature type="transmembrane region" description="Helical" evidence="1">
    <location>
        <begin position="138"/>
        <end position="159"/>
    </location>
</feature>
<keyword evidence="1" id="KW-1133">Transmembrane helix</keyword>
<dbReference type="RefSeq" id="WP_119587707.1">
    <property type="nucleotide sequence ID" value="NZ_CAWODQ010000027.1"/>
</dbReference>
<comment type="caution">
    <text evidence="2">The sequence shown here is derived from an EMBL/GenBank/DDBJ whole genome shotgun (WGS) entry which is preliminary data.</text>
</comment>
<feature type="transmembrane region" description="Helical" evidence="1">
    <location>
        <begin position="68"/>
        <end position="88"/>
    </location>
</feature>
<keyword evidence="1" id="KW-0472">Membrane</keyword>
<evidence type="ECO:0000313" key="2">
    <source>
        <dbReference type="EMBL" id="RIV84254.1"/>
    </source>
</evidence>
<keyword evidence="3" id="KW-1185">Reference proteome</keyword>
<protein>
    <recommendedName>
        <fullName evidence="4">ZIP family zinc transporter</fullName>
    </recommendedName>
</protein>
<accession>A0A418NPQ5</accession>
<evidence type="ECO:0000313" key="3">
    <source>
        <dbReference type="Proteomes" id="UP000286576"/>
    </source>
</evidence>
<keyword evidence="1" id="KW-0812">Transmembrane</keyword>
<name>A0A418NPQ5_9SPHN</name>
<organism evidence="2 3">
    <name type="scientific">Aurantiacibacter zhengii</name>
    <dbReference type="NCBI Taxonomy" id="2307003"/>
    <lineage>
        <taxon>Bacteria</taxon>
        <taxon>Pseudomonadati</taxon>
        <taxon>Pseudomonadota</taxon>
        <taxon>Alphaproteobacteria</taxon>
        <taxon>Sphingomonadales</taxon>
        <taxon>Erythrobacteraceae</taxon>
        <taxon>Aurantiacibacter</taxon>
    </lineage>
</organism>
<feature type="transmembrane region" description="Helical" evidence="1">
    <location>
        <begin position="228"/>
        <end position="247"/>
    </location>
</feature>
<feature type="transmembrane region" description="Helical" evidence="1">
    <location>
        <begin position="194"/>
        <end position="216"/>
    </location>
</feature>
<feature type="transmembrane region" description="Helical" evidence="1">
    <location>
        <begin position="171"/>
        <end position="188"/>
    </location>
</feature>
<dbReference type="Proteomes" id="UP000286576">
    <property type="component" value="Unassembled WGS sequence"/>
</dbReference>
<proteinExistence type="predicted"/>
<dbReference type="OrthoDB" id="1418968at2"/>
<gene>
    <name evidence="2" type="ORF">D2V07_14695</name>
</gene>
<sequence length="249" mass="25303">MNGGEIGLGTILLLSLLPVAGNLIGVALAEWKKPPDWLTGGALHAAAGIGTAVATVELIPRGQERIEIWMLAAAILAGGIVAIGLARLTRYAKAKLANKPVRATTWGAFAAVGIDLLSDGLMTGSGGAVSANLGLLLALSQVLGNLPGGFAVAAGFRSANVDRGERLRAMALYPFLPVIGALIGFLLLKDAGDMLIGVTLAVFGGLLLTATVEDIVPEADERGAPRRISSPSFAAGFALLLLMSAYLGG</sequence>
<dbReference type="AlphaFoldDB" id="A0A418NPQ5"/>
<reference evidence="2 3" key="1">
    <citation type="submission" date="2018-08" db="EMBL/GenBank/DDBJ databases">
        <title>Erythrobacter zhengii sp.nov., a bacterium isolated from deep-sea sediment.</title>
        <authorList>
            <person name="Fang C."/>
            <person name="Wu Y.-H."/>
            <person name="Sun C."/>
            <person name="Wang H."/>
            <person name="Cheng H."/>
            <person name="Meng F.-X."/>
            <person name="Wang C.-S."/>
            <person name="Xu X.-W."/>
        </authorList>
    </citation>
    <scope>NUCLEOTIDE SEQUENCE [LARGE SCALE GENOMIC DNA]</scope>
    <source>
        <strain evidence="2 3">V18</strain>
    </source>
</reference>